<dbReference type="InterPro" id="IPR052336">
    <property type="entry name" value="MlaD_Phospholipid_Transporter"/>
</dbReference>
<proteinExistence type="predicted"/>
<dbReference type="AlphaFoldDB" id="A0A194AJ12"/>
<protein>
    <recommendedName>
        <fullName evidence="2">Mce/MlaD domain-containing protein</fullName>
    </recommendedName>
</protein>
<evidence type="ECO:0000259" key="2">
    <source>
        <dbReference type="Pfam" id="PF02470"/>
    </source>
</evidence>
<keyword evidence="1" id="KW-0812">Transmembrane</keyword>
<dbReference type="STRING" id="1592317.DPF_2041"/>
<organism evidence="3 4">
    <name type="scientific">Desulfoplanes formicivorans</name>
    <dbReference type="NCBI Taxonomy" id="1592317"/>
    <lineage>
        <taxon>Bacteria</taxon>
        <taxon>Pseudomonadati</taxon>
        <taxon>Thermodesulfobacteriota</taxon>
        <taxon>Desulfovibrionia</taxon>
        <taxon>Desulfovibrionales</taxon>
        <taxon>Desulfoplanaceae</taxon>
        <taxon>Desulfoplanes</taxon>
    </lineage>
</organism>
<dbReference type="Proteomes" id="UP000095200">
    <property type="component" value="Unassembled WGS sequence"/>
</dbReference>
<dbReference type="PANTHER" id="PTHR33371">
    <property type="entry name" value="INTERMEMBRANE PHOSPHOLIPID TRANSPORT SYSTEM BINDING PROTEIN MLAD-RELATED"/>
    <property type="match status" value="1"/>
</dbReference>
<accession>A0A194AJ12</accession>
<dbReference type="Pfam" id="PF02470">
    <property type="entry name" value="MlaD"/>
    <property type="match status" value="1"/>
</dbReference>
<evidence type="ECO:0000313" key="3">
    <source>
        <dbReference type="EMBL" id="GAU09318.1"/>
    </source>
</evidence>
<name>A0A194AJ12_9BACT</name>
<dbReference type="EMBL" id="BDFE01000017">
    <property type="protein sequence ID" value="GAU09318.1"/>
    <property type="molecule type" value="Genomic_DNA"/>
</dbReference>
<feature type="transmembrane region" description="Helical" evidence="1">
    <location>
        <begin position="6"/>
        <end position="25"/>
    </location>
</feature>
<evidence type="ECO:0000256" key="1">
    <source>
        <dbReference type="SAM" id="Phobius"/>
    </source>
</evidence>
<evidence type="ECO:0000313" key="4">
    <source>
        <dbReference type="Proteomes" id="UP000095200"/>
    </source>
</evidence>
<feature type="domain" description="Mce/MlaD" evidence="2">
    <location>
        <begin position="34"/>
        <end position="111"/>
    </location>
</feature>
<keyword evidence="1" id="KW-0472">Membrane</keyword>
<reference evidence="4" key="1">
    <citation type="submission" date="2016-06" db="EMBL/GenBank/DDBJ databases">
        <title>Draft genome sequence of Desulfoplanes formicivorans strain Pf12B.</title>
        <authorList>
            <person name="Watanabe M."/>
            <person name="Kojima H."/>
            <person name="Fukui M."/>
        </authorList>
    </citation>
    <scope>NUCLEOTIDE SEQUENCE [LARGE SCALE GENOMIC DNA]</scope>
    <source>
        <strain evidence="4">Pf12B</strain>
    </source>
</reference>
<gene>
    <name evidence="3" type="ORF">DPF_2041</name>
</gene>
<keyword evidence="4" id="KW-1185">Reference proteome</keyword>
<dbReference type="PANTHER" id="PTHR33371:SF4">
    <property type="entry name" value="INTERMEMBRANE PHOSPHOLIPID TRANSPORT SYSTEM BINDING PROTEIN MLAD"/>
    <property type="match status" value="1"/>
</dbReference>
<dbReference type="InterPro" id="IPR003399">
    <property type="entry name" value="Mce/MlaD"/>
</dbReference>
<sequence length="319" mass="35870">MEFRVGLFLLVVIVTMVGVIIYVGIKKDLFADRVTYYVVSKTGENIERGIPVRLSGFRIGNVEQVHLDNIGYIKVELEILAKYQKWFRKDSKIILDQEGIIGNSYFKLIPGSDGSPLLPEGSTITLSKVAGLSELIQEAEPVIQNLKEIVANIRTITDNVIDKNGHVQSVLANAEEITRLILQNRGLLYYLTQDPRPVQSMDAILAKTEHAVGNIDLLVQNTTHRVDDLQPIQDELILTLQEGQKFIKGLESLRKELAPTLANVQAISADVKNATTNLVELRRQSEYTMRLGTELLQRLKETWPFARKILQEEPAYPAP</sequence>
<keyword evidence="1" id="KW-1133">Transmembrane helix</keyword>
<comment type="caution">
    <text evidence="3">The sequence shown here is derived from an EMBL/GenBank/DDBJ whole genome shotgun (WGS) entry which is preliminary data.</text>
</comment>